<comment type="caution">
    <text evidence="1">The sequence shown here is derived from an EMBL/GenBank/DDBJ whole genome shotgun (WGS) entry which is preliminary data.</text>
</comment>
<accession>A0ABT8HY16</accession>
<gene>
    <name evidence="1" type="ORF">QYB97_12805</name>
</gene>
<reference evidence="1" key="1">
    <citation type="submission" date="2023-07" db="EMBL/GenBank/DDBJ databases">
        <title>Fictibacillus sp. isolated from freshwater pond.</title>
        <authorList>
            <person name="Kirdat K."/>
            <person name="Bhat A."/>
            <person name="Mourya A."/>
            <person name="Yadav A."/>
        </authorList>
    </citation>
    <scope>NUCLEOTIDE SEQUENCE</scope>
    <source>
        <strain evidence="1">NE201</strain>
    </source>
</reference>
<name>A0ABT8HY16_9BACL</name>
<evidence type="ECO:0000313" key="1">
    <source>
        <dbReference type="EMBL" id="MDN4525365.1"/>
    </source>
</evidence>
<proteinExistence type="predicted"/>
<evidence type="ECO:0000313" key="2">
    <source>
        <dbReference type="Proteomes" id="UP001172721"/>
    </source>
</evidence>
<dbReference type="RefSeq" id="WP_301166404.1">
    <property type="nucleotide sequence ID" value="NZ_JAUHTR010000006.1"/>
</dbReference>
<organism evidence="1 2">
    <name type="scientific">Fictibacillus fluitans</name>
    <dbReference type="NCBI Taxonomy" id="3058422"/>
    <lineage>
        <taxon>Bacteria</taxon>
        <taxon>Bacillati</taxon>
        <taxon>Bacillota</taxon>
        <taxon>Bacilli</taxon>
        <taxon>Bacillales</taxon>
        <taxon>Fictibacillaceae</taxon>
        <taxon>Fictibacillus</taxon>
    </lineage>
</organism>
<protein>
    <submittedName>
        <fullName evidence="1">Uncharacterized protein</fullName>
    </submittedName>
</protein>
<sequence>METKLGIKHEHILNKSLKEIHKSEYLERQGYYQKAWSGEEVIYKVKCSLNSDQSYINVLSPIKENGKVIMLLVHVVPFELIPEKLQKAA</sequence>
<dbReference type="EMBL" id="JAUHTR010000006">
    <property type="protein sequence ID" value="MDN4525365.1"/>
    <property type="molecule type" value="Genomic_DNA"/>
</dbReference>
<keyword evidence="2" id="KW-1185">Reference proteome</keyword>
<dbReference type="Proteomes" id="UP001172721">
    <property type="component" value="Unassembled WGS sequence"/>
</dbReference>